<evidence type="ECO:0000313" key="1">
    <source>
        <dbReference type="EMBL" id="PEQ09137.1"/>
    </source>
</evidence>
<dbReference type="AlphaFoldDB" id="A0A2A8HJW1"/>
<reference evidence="1 2" key="1">
    <citation type="submission" date="2017-09" db="EMBL/GenBank/DDBJ databases">
        <title>Large-scale bioinformatics analysis of Bacillus genomes uncovers conserved roles of natural products in bacterial physiology.</title>
        <authorList>
            <consortium name="Agbiome Team Llc"/>
            <person name="Bleich R.M."/>
            <person name="Grubbs K.J."/>
            <person name="Santa Maria K.C."/>
            <person name="Allen S.E."/>
            <person name="Farag S."/>
            <person name="Shank E.A."/>
            <person name="Bowers A."/>
        </authorList>
    </citation>
    <scope>NUCLEOTIDE SEQUENCE [LARGE SCALE GENOMIC DNA]</scope>
    <source>
        <strain evidence="1 2">AFS021349</strain>
    </source>
</reference>
<gene>
    <name evidence="1" type="ORF">CN585_05635</name>
</gene>
<dbReference type="Proteomes" id="UP000220841">
    <property type="component" value="Unassembled WGS sequence"/>
</dbReference>
<evidence type="ECO:0000313" key="2">
    <source>
        <dbReference type="Proteomes" id="UP000220841"/>
    </source>
</evidence>
<proteinExistence type="predicted"/>
<name>A0A2A8HJW1_9BACI</name>
<dbReference type="RefSeq" id="WP_098225960.1">
    <property type="nucleotide sequence ID" value="NZ_NUBY01000015.1"/>
</dbReference>
<accession>A0A2A8HJW1</accession>
<sequence length="89" mass="10481">MVNQLSLEDILGPFNCEARSTAEQFLAQTSRIPTYAVDFFDKDLRQKLRWFEAKTKSEAERMARKKYGKIQIVNTYISDRTLKEIMELD</sequence>
<organism evidence="1 2">
    <name type="scientific">Bacillus toyonensis</name>
    <dbReference type="NCBI Taxonomy" id="155322"/>
    <lineage>
        <taxon>Bacteria</taxon>
        <taxon>Bacillati</taxon>
        <taxon>Bacillota</taxon>
        <taxon>Bacilli</taxon>
        <taxon>Bacillales</taxon>
        <taxon>Bacillaceae</taxon>
        <taxon>Bacillus</taxon>
        <taxon>Bacillus cereus group</taxon>
    </lineage>
</organism>
<protein>
    <submittedName>
        <fullName evidence="1">Uncharacterized protein</fullName>
    </submittedName>
</protein>
<dbReference type="EMBL" id="NUBY01000015">
    <property type="protein sequence ID" value="PEQ09137.1"/>
    <property type="molecule type" value="Genomic_DNA"/>
</dbReference>
<comment type="caution">
    <text evidence="1">The sequence shown here is derived from an EMBL/GenBank/DDBJ whole genome shotgun (WGS) entry which is preliminary data.</text>
</comment>